<dbReference type="OrthoDB" id="9786339at2"/>
<evidence type="ECO:0000256" key="6">
    <source>
        <dbReference type="ARBA" id="ARBA00022989"/>
    </source>
</evidence>
<feature type="transmembrane region" description="Helical" evidence="10">
    <location>
        <begin position="293"/>
        <end position="317"/>
    </location>
</feature>
<dbReference type="InterPro" id="IPR011009">
    <property type="entry name" value="Kinase-like_dom_sf"/>
</dbReference>
<dbReference type="Gene3D" id="2.60.120.260">
    <property type="entry name" value="Galactose-binding domain-like"/>
    <property type="match status" value="1"/>
</dbReference>
<evidence type="ECO:0000256" key="7">
    <source>
        <dbReference type="ARBA" id="ARBA00023136"/>
    </source>
</evidence>
<dbReference type="InterPro" id="IPR051050">
    <property type="entry name" value="Lipid_II_flippase_MurJ/MviN"/>
</dbReference>
<keyword evidence="5" id="KW-0573">Peptidoglycan synthesis</keyword>
<comment type="subcellular location">
    <subcellularLocation>
        <location evidence="1">Cell membrane</location>
        <topology evidence="1">Multi-pass membrane protein</topology>
    </subcellularLocation>
</comment>
<evidence type="ECO:0000256" key="5">
    <source>
        <dbReference type="ARBA" id="ARBA00022984"/>
    </source>
</evidence>
<evidence type="ECO:0000256" key="10">
    <source>
        <dbReference type="SAM" id="Phobius"/>
    </source>
</evidence>
<organism evidence="12 13">
    <name type="scientific">Serinicoccus chungangensis</name>
    <dbReference type="NCBI Taxonomy" id="767452"/>
    <lineage>
        <taxon>Bacteria</taxon>
        <taxon>Bacillati</taxon>
        <taxon>Actinomycetota</taxon>
        <taxon>Actinomycetes</taxon>
        <taxon>Micrococcales</taxon>
        <taxon>Ornithinimicrobiaceae</taxon>
        <taxon>Serinicoccus</taxon>
    </lineage>
</organism>
<dbReference type="InterPro" id="IPR000719">
    <property type="entry name" value="Prot_kinase_dom"/>
</dbReference>
<dbReference type="GO" id="GO:0005524">
    <property type="term" value="F:ATP binding"/>
    <property type="evidence" value="ECO:0007669"/>
    <property type="project" value="InterPro"/>
</dbReference>
<keyword evidence="2" id="KW-1003">Cell membrane</keyword>
<evidence type="ECO:0000256" key="8">
    <source>
        <dbReference type="ARBA" id="ARBA00023170"/>
    </source>
</evidence>
<comment type="caution">
    <text evidence="12">The sequence shown here is derived from an EMBL/GenBank/DDBJ whole genome shotgun (WGS) entry which is preliminary data.</text>
</comment>
<dbReference type="CDD" id="cd13123">
    <property type="entry name" value="MATE_MurJ_like"/>
    <property type="match status" value="1"/>
</dbReference>
<feature type="transmembrane region" description="Helical" evidence="10">
    <location>
        <begin position="135"/>
        <end position="156"/>
    </location>
</feature>
<dbReference type="SUPFAM" id="SSF56112">
    <property type="entry name" value="Protein kinase-like (PK-like)"/>
    <property type="match status" value="1"/>
</dbReference>
<dbReference type="GO" id="GO:0034204">
    <property type="term" value="P:lipid translocation"/>
    <property type="evidence" value="ECO:0007669"/>
    <property type="project" value="TreeGrafter"/>
</dbReference>
<protein>
    <recommendedName>
        <fullName evidence="11">Protein kinase domain-containing protein</fullName>
    </recommendedName>
</protein>
<name>A0A0W8I3J7_9MICO</name>
<evidence type="ECO:0000256" key="9">
    <source>
        <dbReference type="SAM" id="MobiDB-lite"/>
    </source>
</evidence>
<evidence type="ECO:0000313" key="12">
    <source>
        <dbReference type="EMBL" id="KUG52481.1"/>
    </source>
</evidence>
<feature type="transmembrane region" description="Helical" evidence="10">
    <location>
        <begin position="96"/>
        <end position="115"/>
    </location>
</feature>
<feature type="transmembrane region" description="Helical" evidence="10">
    <location>
        <begin position="472"/>
        <end position="492"/>
    </location>
</feature>
<reference evidence="12 13" key="1">
    <citation type="submission" date="2015-12" db="EMBL/GenBank/DDBJ databases">
        <title>Serinicoccus chungangenesis strain CD08_5 genome sequencing and assembly.</title>
        <authorList>
            <person name="Chander A.M."/>
            <person name="Kaur G."/>
            <person name="Nair G.R."/>
            <person name="Dhawan D.K."/>
            <person name="Kochhar R.K."/>
            <person name="Mayilraj S."/>
            <person name="Bhadada S.K."/>
        </authorList>
    </citation>
    <scope>NUCLEOTIDE SEQUENCE [LARGE SCALE GENOMIC DNA]</scope>
    <source>
        <strain evidence="12 13">CD08_5</strain>
    </source>
</reference>
<dbReference type="InterPro" id="IPR008979">
    <property type="entry name" value="Galactose-bd-like_sf"/>
</dbReference>
<sequence>MSDSAGTGSSSSLARSSVIMAGGTLASRLLGMARMALLGIAIGVLTPAGSVWDTANTIPNTIYLLLAAGVFNVLLLPQLTRAMTRGREGQEYSDRLITVSVAILALGTVVFTAAAPLVTKVYALSWAWDDPKLQLAVVFAYLCIPQMLFYGLHTVMGQILAAHHRFAAFTWSPALANVVAIAGIVVFMRRYPDAGTIALQDWTPGMIGLLAGSATLGIVLQALVLVPAVRATGFRWRPRWGLRGVGLGTAGVMAGWALADMAVSQGGMLVVTNLLSDVIDQVPDAPGKITYTYAFSLFVLPHSLIALSLLTAIYPVLSKDAAREDLTAMAEHTSRGLRLLGSAMVPIALGMVLFAPLLVRVVYFGSTPAEHAAIAAIVVAMVVGLVPYGVYLLCSRVFYSFEDARTPFLFQVAVTSVLLAMCLVAAFAAPARVAVLLGLGQALGQTTAAVLGLRAARRRLPALGLRSTGATYLRAAAAALVALLPAWLAMRLLDRGAPPDPTSTQPQGVDAFLSATATLGVAGTLFLVVYAVLAHRFGVREVGDVAAPLLRRVPGLRRFTPTGATAAVTDLDPVRVDTTAAADAASSPSGLEEQPTGGPTPDPPARDGAATAAGPGGRGTLGWDDHRTRPGEDTSMDRLEVGTRLGDRYVLDELLAEREGGGLEYWSARDSTLGRLVAVTVLPSEGPSAQVAAAVLDGARRVASVDDPRLVRVLDVGDEDGLCWIIEEGLSEAESLASLVEEHPLPAEEARRLVGESAAALESARRRGLHHLYLNPHSVLRTSEGAVKVSGVGVASALEGTDDVTADEASLIDSADLVSLLYTALTGRWPGEDLAGVRPARRLADGTLPAPSELVSGVPGDLDALCRLAHGSEADLHAAPHTPGELVRQLSPWSPEMVRGTPPGELATPATPRRREGRADDALRGAAGASAAAGAAAHATGAGGPGADGTTADATDEVPRPYYRTEASTAAPDGARPARSDDTMGGLLRGGEASQARAEQARTTTTSPAARPTAAAGAGLPEERGTGAQTVMVLVITLALLGIAIFLGWGVLRGLGGSDEDPGTAGTTSSPTEQQPEEGDDAAVTSEAPPQDTEQAEPAPEPQGPISIAGITSFDPEGDGDERNDLAPLAVDGDEGTEWTSHTYLSEDWGSLKSGTGLVLDLGEDTEVSEVEVVLGEGDMGATLYVADSPTLDGATELGSEEAAEGTWTVSPDEPATGRYVILWFTRAFAGPDGEIVRVAEITVR</sequence>
<gene>
    <name evidence="12" type="ORF">AVL62_14240</name>
</gene>
<evidence type="ECO:0000256" key="2">
    <source>
        <dbReference type="ARBA" id="ARBA00022475"/>
    </source>
</evidence>
<feature type="transmembrane region" description="Helical" evidence="10">
    <location>
        <begin position="433"/>
        <end position="451"/>
    </location>
</feature>
<dbReference type="STRING" id="767452.AVL62_14240"/>
<dbReference type="PANTHER" id="PTHR47019">
    <property type="entry name" value="LIPID II FLIPPASE MURJ"/>
    <property type="match status" value="1"/>
</dbReference>
<feature type="compositionally biased region" description="Basic and acidic residues" evidence="9">
    <location>
        <begin position="623"/>
        <end position="637"/>
    </location>
</feature>
<keyword evidence="3 10" id="KW-0812">Transmembrane</keyword>
<dbReference type="RefSeq" id="WP_058892017.1">
    <property type="nucleotide sequence ID" value="NZ_LQBL01000030.1"/>
</dbReference>
<evidence type="ECO:0000256" key="1">
    <source>
        <dbReference type="ARBA" id="ARBA00004651"/>
    </source>
</evidence>
<feature type="compositionally biased region" description="Low complexity" evidence="9">
    <location>
        <begin position="992"/>
        <end position="1019"/>
    </location>
</feature>
<dbReference type="AlphaFoldDB" id="A0A0W8I3J7"/>
<feature type="compositionally biased region" description="Polar residues" evidence="9">
    <location>
        <begin position="1065"/>
        <end position="1074"/>
    </location>
</feature>
<dbReference type="PRINTS" id="PR01806">
    <property type="entry name" value="VIRFACTRMVIN"/>
</dbReference>
<feature type="transmembrane region" description="Helical" evidence="10">
    <location>
        <begin position="406"/>
        <end position="427"/>
    </location>
</feature>
<dbReference type="InterPro" id="IPR004268">
    <property type="entry name" value="MurJ"/>
</dbReference>
<feature type="transmembrane region" description="Helical" evidence="10">
    <location>
        <begin position="168"/>
        <end position="187"/>
    </location>
</feature>
<keyword evidence="4" id="KW-0133">Cell shape</keyword>
<keyword evidence="7 10" id="KW-0472">Membrane</keyword>
<dbReference type="CDD" id="cd13973">
    <property type="entry name" value="PK_MviN-like"/>
    <property type="match status" value="1"/>
</dbReference>
<evidence type="ECO:0000259" key="11">
    <source>
        <dbReference type="PROSITE" id="PS50011"/>
    </source>
</evidence>
<proteinExistence type="predicted"/>
<feature type="transmembrane region" description="Helical" evidence="10">
    <location>
        <begin position="512"/>
        <end position="533"/>
    </location>
</feature>
<dbReference type="Gene3D" id="3.30.200.20">
    <property type="entry name" value="Phosphorylase Kinase, domain 1"/>
    <property type="match status" value="1"/>
</dbReference>
<feature type="transmembrane region" description="Helical" evidence="10">
    <location>
        <begin position="207"/>
        <end position="228"/>
    </location>
</feature>
<feature type="transmembrane region" description="Helical" evidence="10">
    <location>
        <begin position="337"/>
        <end position="359"/>
    </location>
</feature>
<dbReference type="GO" id="GO:0015648">
    <property type="term" value="F:lipid-linked peptidoglycan transporter activity"/>
    <property type="evidence" value="ECO:0007669"/>
    <property type="project" value="TreeGrafter"/>
</dbReference>
<dbReference type="SUPFAM" id="SSF49785">
    <property type="entry name" value="Galactose-binding domain-like"/>
    <property type="match status" value="1"/>
</dbReference>
<feature type="transmembrane region" description="Helical" evidence="10">
    <location>
        <begin position="1031"/>
        <end position="1052"/>
    </location>
</feature>
<evidence type="ECO:0000313" key="13">
    <source>
        <dbReference type="Proteomes" id="UP000054837"/>
    </source>
</evidence>
<keyword evidence="8" id="KW-0675">Receptor</keyword>
<keyword evidence="13" id="KW-1185">Reference proteome</keyword>
<feature type="region of interest" description="Disordered" evidence="9">
    <location>
        <begin position="894"/>
        <end position="1022"/>
    </location>
</feature>
<feature type="compositionally biased region" description="Low complexity" evidence="9">
    <location>
        <begin position="924"/>
        <end position="940"/>
    </location>
</feature>
<feature type="transmembrane region" description="Helical" evidence="10">
    <location>
        <begin position="371"/>
        <end position="394"/>
    </location>
</feature>
<dbReference type="PROSITE" id="PS50011">
    <property type="entry name" value="PROTEIN_KINASE_DOM"/>
    <property type="match status" value="1"/>
</dbReference>
<keyword evidence="6 10" id="KW-1133">Transmembrane helix</keyword>
<feature type="transmembrane region" description="Helical" evidence="10">
    <location>
        <begin position="35"/>
        <end position="52"/>
    </location>
</feature>
<accession>A0A0W8I3J7</accession>
<feature type="domain" description="Protein kinase" evidence="11">
    <location>
        <begin position="649"/>
        <end position="1032"/>
    </location>
</feature>
<evidence type="ECO:0000256" key="3">
    <source>
        <dbReference type="ARBA" id="ARBA00022692"/>
    </source>
</evidence>
<evidence type="ECO:0000256" key="4">
    <source>
        <dbReference type="ARBA" id="ARBA00022960"/>
    </source>
</evidence>
<dbReference type="EMBL" id="LQBL01000030">
    <property type="protein sequence ID" value="KUG52481.1"/>
    <property type="molecule type" value="Genomic_DNA"/>
</dbReference>
<dbReference type="PANTHER" id="PTHR47019:SF1">
    <property type="entry name" value="LIPID II FLIPPASE MURJ"/>
    <property type="match status" value="1"/>
</dbReference>
<dbReference type="GO" id="GO:0008360">
    <property type="term" value="P:regulation of cell shape"/>
    <property type="evidence" value="ECO:0007669"/>
    <property type="project" value="UniProtKB-KW"/>
</dbReference>
<dbReference type="Gene3D" id="1.10.510.10">
    <property type="entry name" value="Transferase(Phosphotransferase) domain 1"/>
    <property type="match status" value="1"/>
</dbReference>
<feature type="region of interest" description="Disordered" evidence="9">
    <location>
        <begin position="1058"/>
        <end position="1136"/>
    </location>
</feature>
<dbReference type="GO" id="GO:0009252">
    <property type="term" value="P:peptidoglycan biosynthetic process"/>
    <property type="evidence" value="ECO:0007669"/>
    <property type="project" value="UniProtKB-KW"/>
</dbReference>
<feature type="region of interest" description="Disordered" evidence="9">
    <location>
        <begin position="579"/>
        <end position="637"/>
    </location>
</feature>
<feature type="transmembrane region" description="Helical" evidence="10">
    <location>
        <begin position="58"/>
        <end position="76"/>
    </location>
</feature>
<dbReference type="Proteomes" id="UP000054837">
    <property type="component" value="Unassembled WGS sequence"/>
</dbReference>
<feature type="transmembrane region" description="Helical" evidence="10">
    <location>
        <begin position="240"/>
        <end position="259"/>
    </location>
</feature>
<dbReference type="GO" id="GO:0004672">
    <property type="term" value="F:protein kinase activity"/>
    <property type="evidence" value="ECO:0007669"/>
    <property type="project" value="InterPro"/>
</dbReference>
<feature type="compositionally biased region" description="Basic and acidic residues" evidence="9">
    <location>
        <begin position="913"/>
        <end position="923"/>
    </location>
</feature>
<dbReference type="GO" id="GO:0005886">
    <property type="term" value="C:plasma membrane"/>
    <property type="evidence" value="ECO:0007669"/>
    <property type="project" value="UniProtKB-SubCell"/>
</dbReference>
<dbReference type="Pfam" id="PF03023">
    <property type="entry name" value="MurJ"/>
    <property type="match status" value="1"/>
</dbReference>
<feature type="compositionally biased region" description="Low complexity" evidence="9">
    <location>
        <begin position="1087"/>
        <end position="1098"/>
    </location>
</feature>